<gene>
    <name evidence="2" type="ORF">ACFSJF_10785</name>
</gene>
<feature type="transmembrane region" description="Helical" evidence="1">
    <location>
        <begin position="63"/>
        <end position="81"/>
    </location>
</feature>
<reference evidence="3" key="1">
    <citation type="journal article" date="2019" name="Int. J. Syst. Evol. Microbiol.">
        <title>The Global Catalogue of Microorganisms (GCM) 10K type strain sequencing project: providing services to taxonomists for standard genome sequencing and annotation.</title>
        <authorList>
            <consortium name="The Broad Institute Genomics Platform"/>
            <consortium name="The Broad Institute Genome Sequencing Center for Infectious Disease"/>
            <person name="Wu L."/>
            <person name="Ma J."/>
        </authorList>
    </citation>
    <scope>NUCLEOTIDE SEQUENCE [LARGE SCALE GENOMIC DNA]</scope>
    <source>
        <strain evidence="3">R28</strain>
    </source>
</reference>
<dbReference type="EMBL" id="JBHUHQ010000015">
    <property type="protein sequence ID" value="MFD2044753.1"/>
    <property type="molecule type" value="Genomic_DNA"/>
</dbReference>
<dbReference type="PANTHER" id="PTHR34289:SF8">
    <property type="entry name" value="DUF819 DOMAIN-CONTAINING PROTEIN"/>
    <property type="match status" value="1"/>
</dbReference>
<name>A0ABW4VZW0_9BACI</name>
<organism evidence="2 3">
    <name type="scientific">Ornithinibacillus salinisoli</name>
    <dbReference type="NCBI Taxonomy" id="1848459"/>
    <lineage>
        <taxon>Bacteria</taxon>
        <taxon>Bacillati</taxon>
        <taxon>Bacillota</taxon>
        <taxon>Bacilli</taxon>
        <taxon>Bacillales</taxon>
        <taxon>Bacillaceae</taxon>
        <taxon>Ornithinibacillus</taxon>
    </lineage>
</organism>
<keyword evidence="1" id="KW-1133">Transmembrane helix</keyword>
<protein>
    <submittedName>
        <fullName evidence="2">DUF819 domain-containing protein</fullName>
    </submittedName>
</protein>
<evidence type="ECO:0000313" key="2">
    <source>
        <dbReference type="EMBL" id="MFD2044753.1"/>
    </source>
</evidence>
<comment type="caution">
    <text evidence="2">The sequence shown here is derived from an EMBL/GenBank/DDBJ whole genome shotgun (WGS) entry which is preliminary data.</text>
</comment>
<evidence type="ECO:0000256" key="1">
    <source>
        <dbReference type="SAM" id="Phobius"/>
    </source>
</evidence>
<keyword evidence="1" id="KW-0812">Transmembrane</keyword>
<proteinExistence type="predicted"/>
<feature type="transmembrane region" description="Helical" evidence="1">
    <location>
        <begin position="327"/>
        <end position="348"/>
    </location>
</feature>
<feature type="transmembrane region" description="Helical" evidence="1">
    <location>
        <begin position="160"/>
        <end position="178"/>
    </location>
</feature>
<dbReference type="PANTHER" id="PTHR34289">
    <property type="entry name" value="PROTEIN, PUTATIVE (DUF819)-RELATED"/>
    <property type="match status" value="1"/>
</dbReference>
<keyword evidence="3" id="KW-1185">Reference proteome</keyword>
<feature type="transmembrane region" description="Helical" evidence="1">
    <location>
        <begin position="38"/>
        <end position="57"/>
    </location>
</feature>
<dbReference type="Proteomes" id="UP001597383">
    <property type="component" value="Unassembled WGS sequence"/>
</dbReference>
<feature type="transmembrane region" description="Helical" evidence="1">
    <location>
        <begin position="239"/>
        <end position="259"/>
    </location>
</feature>
<evidence type="ECO:0000313" key="3">
    <source>
        <dbReference type="Proteomes" id="UP001597383"/>
    </source>
</evidence>
<dbReference type="RefSeq" id="WP_377556011.1">
    <property type="nucleotide sequence ID" value="NZ_JBHUHQ010000015.1"/>
</dbReference>
<feature type="transmembrane region" description="Helical" evidence="1">
    <location>
        <begin position="354"/>
        <end position="380"/>
    </location>
</feature>
<dbReference type="Pfam" id="PF05684">
    <property type="entry name" value="DUF819"/>
    <property type="match status" value="1"/>
</dbReference>
<feature type="transmembrane region" description="Helical" evidence="1">
    <location>
        <begin position="93"/>
        <end position="114"/>
    </location>
</feature>
<feature type="transmembrane region" description="Helical" evidence="1">
    <location>
        <begin position="271"/>
        <end position="289"/>
    </location>
</feature>
<keyword evidence="1" id="KW-0472">Membrane</keyword>
<sequence length="386" mass="41426">MESLINSNVVVLAILTTSVAFSFFVLRYKWASWAGPALFSVIIGIILGNVGILPHWHDVYGTFFEYAIPVSLTMMLLNVNLKEWLALAKRPLLAMGFAVLSVSIVTLIASLFFASKIADGWKLAGMFIGTYTGGSSNLTAIGTGLDASPELFASANAADYVVGIPALVLFFALPGLIAKSTWFKKWWPYSLKEDNALANDENDLFAKKKWSITDVAILFAIGFGVTAISQGLAGLFPELYASALKIIFITTIAIILAQFKHIRSIPGNTDLGIFVAMFFLVIIGLTIDLKEFANSAPIIAVFCFVIILGSFLLHILLCRLFKIEYQYVLISVVAAVADGTSAAVVAGSAKWKSIIGTAIILGSIGMALGNYIGIGIAYVIRSLIGA</sequence>
<feature type="transmembrane region" description="Helical" evidence="1">
    <location>
        <begin position="6"/>
        <end position="26"/>
    </location>
</feature>
<accession>A0ABW4VZW0</accession>
<feature type="transmembrane region" description="Helical" evidence="1">
    <location>
        <begin position="295"/>
        <end position="315"/>
    </location>
</feature>
<dbReference type="InterPro" id="IPR008537">
    <property type="entry name" value="DUF819"/>
</dbReference>
<feature type="transmembrane region" description="Helical" evidence="1">
    <location>
        <begin position="215"/>
        <end position="233"/>
    </location>
</feature>